<dbReference type="EMBL" id="CP121194">
    <property type="protein sequence ID" value="XBH08625.1"/>
    <property type="molecule type" value="Genomic_DNA"/>
</dbReference>
<dbReference type="InterPro" id="IPR036927">
    <property type="entry name" value="Cyt_c_oxase-like_su1_sf"/>
</dbReference>
<organism evidence="2">
    <name type="scientific">Edaphobacter paludis</name>
    <dbReference type="NCBI Taxonomy" id="3035702"/>
    <lineage>
        <taxon>Bacteria</taxon>
        <taxon>Pseudomonadati</taxon>
        <taxon>Acidobacteriota</taxon>
        <taxon>Terriglobia</taxon>
        <taxon>Terriglobales</taxon>
        <taxon>Acidobacteriaceae</taxon>
        <taxon>Edaphobacter</taxon>
    </lineage>
</organism>
<sequence length="235" mass="25763">MSTPLQILDTNKNAKRVAVERQSQRIVSAFVITGLFFMLLPGTFLGVWNLVDISEAHLSSALRQAWLQAHGQAQIFGWIGSFILGIGLYSLTKTQSSMNFPARAAWAAWSLWTLGIALRWLARIVMWEWRIVLPFSGLLQLTSFLSFCYAIRRYGPKASASQPEAWMRTIAASTVGFLLNTCDQLWPVPPAGFRCCLTGSPACHRPGVCSSGSMGDCCSYHLGVQRALAAGICGT</sequence>
<reference evidence="2" key="1">
    <citation type="submission" date="2023-03" db="EMBL/GenBank/DDBJ databases">
        <title>Edaphobacter sp.</title>
        <authorList>
            <person name="Huber K.J."/>
            <person name="Papendorf J."/>
            <person name="Pilke C."/>
            <person name="Bunk B."/>
            <person name="Sproeer C."/>
            <person name="Pester M."/>
        </authorList>
    </citation>
    <scope>NUCLEOTIDE SEQUENCE</scope>
    <source>
        <strain evidence="2">DSM 109919</strain>
        <strain evidence="3">DSM 109920</strain>
    </source>
</reference>
<keyword evidence="1" id="KW-0812">Transmembrane</keyword>
<dbReference type="RefSeq" id="WP_348266134.1">
    <property type="nucleotide sequence ID" value="NZ_CP121194.1"/>
</dbReference>
<feature type="transmembrane region" description="Helical" evidence="1">
    <location>
        <begin position="26"/>
        <end position="51"/>
    </location>
</feature>
<keyword evidence="1" id="KW-1133">Transmembrane helix</keyword>
<dbReference type="Gene3D" id="1.20.210.10">
    <property type="entry name" value="Cytochrome c oxidase-like, subunit I domain"/>
    <property type="match status" value="1"/>
</dbReference>
<dbReference type="SUPFAM" id="SSF81442">
    <property type="entry name" value="Cytochrome c oxidase subunit I-like"/>
    <property type="match status" value="1"/>
</dbReference>
<name>A0AAU7CU57_9BACT</name>
<accession>A0AAU7CU57</accession>
<feature type="transmembrane region" description="Helical" evidence="1">
    <location>
        <begin position="71"/>
        <end position="92"/>
    </location>
</feature>
<proteinExistence type="predicted"/>
<feature type="transmembrane region" description="Helical" evidence="1">
    <location>
        <begin position="131"/>
        <end position="151"/>
    </location>
</feature>
<evidence type="ECO:0000313" key="2">
    <source>
        <dbReference type="EMBL" id="XBH08625.1"/>
    </source>
</evidence>
<feature type="transmembrane region" description="Helical" evidence="1">
    <location>
        <begin position="104"/>
        <end position="125"/>
    </location>
</feature>
<keyword evidence="1" id="KW-0472">Membrane</keyword>
<dbReference type="KEGG" id="epl:P4G45_08950"/>
<dbReference type="EMBL" id="CP121195">
    <property type="protein sequence ID" value="XBH11931.1"/>
    <property type="molecule type" value="Genomic_DNA"/>
</dbReference>
<evidence type="ECO:0000313" key="3">
    <source>
        <dbReference type="EMBL" id="XBH11931.1"/>
    </source>
</evidence>
<gene>
    <name evidence="2" type="ORF">P4G45_08950</name>
    <name evidence="3" type="ORF">P8936_09405</name>
</gene>
<evidence type="ECO:0000256" key="1">
    <source>
        <dbReference type="SAM" id="Phobius"/>
    </source>
</evidence>
<accession>A0AAU7D3B8</accession>
<dbReference type="AlphaFoldDB" id="A0AAU7CU57"/>
<protein>
    <submittedName>
        <fullName evidence="2">Uncharacterized protein</fullName>
    </submittedName>
</protein>